<dbReference type="Proteomes" id="UP000679992">
    <property type="component" value="Unassembled WGS sequence"/>
</dbReference>
<dbReference type="Pfam" id="PF10946">
    <property type="entry name" value="DUF2625"/>
    <property type="match status" value="1"/>
</dbReference>
<accession>A0ABQ4MCZ1</accession>
<reference evidence="1 2" key="1">
    <citation type="submission" date="2021-03" db="EMBL/GenBank/DDBJ databases">
        <title>Antimicrobial resistance genes in bacteria isolated from Japanese honey, and their potential for conferring macrolide and lincosamide resistance in the American foulbrood pathogen Paenibacillus larvae.</title>
        <authorList>
            <person name="Okamoto M."/>
            <person name="Kumagai M."/>
            <person name="Kanamori H."/>
            <person name="Takamatsu D."/>
        </authorList>
    </citation>
    <scope>NUCLEOTIDE SEQUENCE [LARGE SCALE GENOMIC DNA]</scope>
    <source>
        <strain evidence="1 2">J42TS3</strain>
    </source>
</reference>
<name>A0ABQ4MCZ1_9BACL</name>
<evidence type="ECO:0008006" key="3">
    <source>
        <dbReference type="Google" id="ProtNLM"/>
    </source>
</evidence>
<keyword evidence="2" id="KW-1185">Reference proteome</keyword>
<organism evidence="1 2">
    <name type="scientific">Paenibacillus vini</name>
    <dbReference type="NCBI Taxonomy" id="1476024"/>
    <lineage>
        <taxon>Bacteria</taxon>
        <taxon>Bacillati</taxon>
        <taxon>Bacillota</taxon>
        <taxon>Bacilli</taxon>
        <taxon>Bacillales</taxon>
        <taxon>Paenibacillaceae</taxon>
        <taxon>Paenibacillus</taxon>
    </lineage>
</organism>
<gene>
    <name evidence="1" type="ORF">J42TS3_28960</name>
</gene>
<evidence type="ECO:0000313" key="2">
    <source>
        <dbReference type="Proteomes" id="UP000679992"/>
    </source>
</evidence>
<comment type="caution">
    <text evidence="1">The sequence shown here is derived from an EMBL/GenBank/DDBJ whole genome shotgun (WGS) entry which is preliminary data.</text>
</comment>
<sequence length="244" mass="27134">MIHWKSKEAKGTKYAEIRKGMLTLHALTSAELIDKEHHAWEEIVELLGKGTNPYVILPAERSSAEDTLYQLQVSTKSYLGAVAFEAGGILWDGGWIHLLGSGSPGIFGSLNTWNGLSDNMVVDPLEGMLVVAYDAAGGFFALDTGKFGGSGLIHYFAPDTLEWESTELPYSGFLGWLVEGDLEQFYQTFRWQEWRENTSRLREGEVFAYYPPLWTEEGGGDKSRKAPVSVVEAWSFVLGNDRNA</sequence>
<protein>
    <recommendedName>
        <fullName evidence="3">Sugar phosphate permease</fullName>
    </recommendedName>
</protein>
<dbReference type="InterPro" id="IPR021239">
    <property type="entry name" value="DUF2625"/>
</dbReference>
<evidence type="ECO:0000313" key="1">
    <source>
        <dbReference type="EMBL" id="GIP53861.1"/>
    </source>
</evidence>
<proteinExistence type="predicted"/>
<dbReference type="EMBL" id="BOSL01000008">
    <property type="protein sequence ID" value="GIP53861.1"/>
    <property type="molecule type" value="Genomic_DNA"/>
</dbReference>